<dbReference type="EMBL" id="VIGI01000008">
    <property type="protein sequence ID" value="KAB8297389.1"/>
    <property type="molecule type" value="Genomic_DNA"/>
</dbReference>
<dbReference type="Proteomes" id="UP000326757">
    <property type="component" value="Unassembled WGS sequence"/>
</dbReference>
<dbReference type="GO" id="GO:0006351">
    <property type="term" value="P:DNA-templated transcription"/>
    <property type="evidence" value="ECO:0007669"/>
    <property type="project" value="InterPro"/>
</dbReference>
<dbReference type="PANTHER" id="PTHR31668">
    <property type="entry name" value="GLUCOSE TRANSPORT TRANSCRIPTION REGULATOR RGT1-RELATED-RELATED"/>
    <property type="match status" value="1"/>
</dbReference>
<keyword evidence="1" id="KW-0479">Metal-binding</keyword>
<dbReference type="GO" id="GO:0000981">
    <property type="term" value="F:DNA-binding transcription factor activity, RNA polymerase II-specific"/>
    <property type="evidence" value="ECO:0007669"/>
    <property type="project" value="InterPro"/>
</dbReference>
<evidence type="ECO:0000313" key="6">
    <source>
        <dbReference type="Proteomes" id="UP000326757"/>
    </source>
</evidence>
<dbReference type="InterPro" id="IPR036864">
    <property type="entry name" value="Zn2-C6_fun-type_DNA-bd_sf"/>
</dbReference>
<reference evidence="5 6" key="1">
    <citation type="submission" date="2019-06" db="EMBL/GenBank/DDBJ databases">
        <title>Genome Sequence of the Brown Rot Fungal Pathogen Monilinia laxa.</title>
        <authorList>
            <person name="De Miccolis Angelini R.M."/>
            <person name="Landi L."/>
            <person name="Abate D."/>
            <person name="Pollastro S."/>
            <person name="Romanazzi G."/>
            <person name="Faretra F."/>
        </authorList>
    </citation>
    <scope>NUCLEOTIDE SEQUENCE [LARGE SCALE GENOMIC DNA]</scope>
    <source>
        <strain evidence="5 6">Mlax316</strain>
    </source>
</reference>
<dbReference type="PROSITE" id="PS50048">
    <property type="entry name" value="ZN2_CY6_FUNGAL_2"/>
    <property type="match status" value="1"/>
</dbReference>
<dbReference type="InterPro" id="IPR001138">
    <property type="entry name" value="Zn2Cys6_DnaBD"/>
</dbReference>
<dbReference type="SUPFAM" id="SSF57701">
    <property type="entry name" value="Zn2/Cys6 DNA-binding domain"/>
    <property type="match status" value="1"/>
</dbReference>
<dbReference type="PROSITE" id="PS00463">
    <property type="entry name" value="ZN2_CY6_FUNGAL_1"/>
    <property type="match status" value="1"/>
</dbReference>
<dbReference type="CDD" id="cd12148">
    <property type="entry name" value="fungal_TF_MHR"/>
    <property type="match status" value="1"/>
</dbReference>
<keyword evidence="2" id="KW-0539">Nucleus</keyword>
<accession>A0A5N6K517</accession>
<evidence type="ECO:0000256" key="2">
    <source>
        <dbReference type="ARBA" id="ARBA00023242"/>
    </source>
</evidence>
<dbReference type="PANTHER" id="PTHR31668:SF20">
    <property type="entry name" value="ZN(II)2CYS6 TRANSCRIPTION FACTOR (EUROFUNG)"/>
    <property type="match status" value="1"/>
</dbReference>
<evidence type="ECO:0000256" key="1">
    <source>
        <dbReference type="ARBA" id="ARBA00022723"/>
    </source>
</evidence>
<dbReference type="InterPro" id="IPR007219">
    <property type="entry name" value="XnlR_reg_dom"/>
</dbReference>
<sequence>MSSTSVKRACDACHRRKVKCDGINPCRNCSSAQLSCTYHAIPQKKGPKGSRAKVISELRQNQQSSLSAKTANRMNGIQSPPCSPTLAPTPGLLTAEMIKECTDFFFANMYPSMPILHRERLEQQAIYVDQNVDTYCLLTAMCAFMMIQPGMGIPGDPLGLDNLPGANIVSGTLLLEETLKVRKSYDYCESPTQNSLVTSFFIFACYHGLDLHNKAWFHLREATTLAHTLEMVKEETYHQFDIVESSRRRRLYWLLFITERSYALQRHRPLSLQATINLPTQNDDPTDPQNHHLHGFIHLVNVYRPFDDQFVALWNKTRTDCSPAYLSSLQKQLSDALPVYLNTTENQTADLRTSQQWLRTIVWQLSIQNGYLSSNCEDPSMTFQYPADIARDLAQMTSQFSHQSMEVHGVGLIEKLFDVACSLTDVLLLLPAQSDPFKLGPRDYLHQFMTMLSVLRNGDHRFLPLLLNKVHDVLPGLANPMLQNVPETNQMCADVDLFDGFGNTGISIPPQNYNTMATSGPNDYKMGHANGGLTFDKRMEDLSSPSVTGSMSAETPPFTSPPIMNSGMEYQALDYPGFHDLNGHNHGMDYKREFNVENRESSFGVSSPGGMSEMSNGVVSVNGNGIGGRRPPVRQGSGSSYGMPLPRSIPEFSHGHFSRSSTGAEEMGVGVNGVDLGILGQDGIRRNTTEFLFIESTNFDFELIVSSYERISCRTGIKLIMNLFGLATKSGSIHNREKAKIKNKKPIILGCTTQLAFSILKRKEEKEGKWNT</sequence>
<keyword evidence="6" id="KW-1185">Reference proteome</keyword>
<dbReference type="CDD" id="cd00067">
    <property type="entry name" value="GAL4"/>
    <property type="match status" value="1"/>
</dbReference>
<dbReference type="Gene3D" id="4.10.240.10">
    <property type="entry name" value="Zn(2)-C6 fungal-type DNA-binding domain"/>
    <property type="match status" value="1"/>
</dbReference>
<feature type="region of interest" description="Disordered" evidence="3">
    <location>
        <begin position="543"/>
        <end position="562"/>
    </location>
</feature>
<organism evidence="5 6">
    <name type="scientific">Monilinia laxa</name>
    <name type="common">Brown rot fungus</name>
    <name type="synonym">Sclerotinia laxa</name>
    <dbReference type="NCBI Taxonomy" id="61186"/>
    <lineage>
        <taxon>Eukaryota</taxon>
        <taxon>Fungi</taxon>
        <taxon>Dikarya</taxon>
        <taxon>Ascomycota</taxon>
        <taxon>Pezizomycotina</taxon>
        <taxon>Leotiomycetes</taxon>
        <taxon>Helotiales</taxon>
        <taxon>Sclerotiniaceae</taxon>
        <taxon>Monilinia</taxon>
    </lineage>
</organism>
<dbReference type="SMART" id="SM00906">
    <property type="entry name" value="Fungal_trans"/>
    <property type="match status" value="1"/>
</dbReference>
<dbReference type="Pfam" id="PF04082">
    <property type="entry name" value="Fungal_trans"/>
    <property type="match status" value="1"/>
</dbReference>
<dbReference type="Pfam" id="PF00172">
    <property type="entry name" value="Zn_clus"/>
    <property type="match status" value="1"/>
</dbReference>
<feature type="domain" description="Zn(2)-C6 fungal-type" evidence="4">
    <location>
        <begin position="9"/>
        <end position="38"/>
    </location>
</feature>
<evidence type="ECO:0000256" key="3">
    <source>
        <dbReference type="SAM" id="MobiDB-lite"/>
    </source>
</evidence>
<dbReference type="SMART" id="SM00066">
    <property type="entry name" value="GAL4"/>
    <property type="match status" value="1"/>
</dbReference>
<feature type="compositionally biased region" description="Polar residues" evidence="3">
    <location>
        <begin position="543"/>
        <end position="553"/>
    </location>
</feature>
<dbReference type="OrthoDB" id="4132249at2759"/>
<dbReference type="GO" id="GO:0008270">
    <property type="term" value="F:zinc ion binding"/>
    <property type="evidence" value="ECO:0007669"/>
    <property type="project" value="InterPro"/>
</dbReference>
<name>A0A5N6K517_MONLA</name>
<proteinExistence type="predicted"/>
<dbReference type="GO" id="GO:0003677">
    <property type="term" value="F:DNA binding"/>
    <property type="evidence" value="ECO:0007669"/>
    <property type="project" value="InterPro"/>
</dbReference>
<dbReference type="AlphaFoldDB" id="A0A5N6K517"/>
<evidence type="ECO:0000313" key="5">
    <source>
        <dbReference type="EMBL" id="KAB8297389.1"/>
    </source>
</evidence>
<gene>
    <name evidence="5" type="ORF">EYC80_002732</name>
</gene>
<dbReference type="InterPro" id="IPR050797">
    <property type="entry name" value="Carb_Metab_Trans_Reg"/>
</dbReference>
<comment type="caution">
    <text evidence="5">The sequence shown here is derived from an EMBL/GenBank/DDBJ whole genome shotgun (WGS) entry which is preliminary data.</text>
</comment>
<protein>
    <recommendedName>
        <fullName evidence="4">Zn(2)-C6 fungal-type domain-containing protein</fullName>
    </recommendedName>
</protein>
<evidence type="ECO:0000259" key="4">
    <source>
        <dbReference type="PROSITE" id="PS50048"/>
    </source>
</evidence>